<dbReference type="PANTHER" id="PTHR32018">
    <property type="entry name" value="RHAMNOGALACTURONATE LYASE FAMILY PROTEIN"/>
    <property type="match status" value="1"/>
</dbReference>
<feature type="chain" id="PRO_5029448777" evidence="1">
    <location>
        <begin position="33"/>
        <end position="191"/>
    </location>
</feature>
<proteinExistence type="predicted"/>
<dbReference type="InterPro" id="IPR010325">
    <property type="entry name" value="Rhamnogal_lyase"/>
</dbReference>
<dbReference type="InterPro" id="IPR051850">
    <property type="entry name" value="Polysacch_Lyase_4"/>
</dbReference>
<dbReference type="AlphaFoldDB" id="A0A7N0TMH2"/>
<accession>A0A7N0TMH2</accession>
<keyword evidence="1" id="KW-0732">Signal</keyword>
<evidence type="ECO:0000313" key="3">
    <source>
        <dbReference type="Proteomes" id="UP000594263"/>
    </source>
</evidence>
<sequence length="191" mass="21711">MEKMQKEMNRRMNKLLQLVFILIAFASPESSASSSSFSSRKLLADEAPPLKLITGDQQVTVDNGLFSATFSVPEGMINEIRYNGISNLLSENEDLNSRMYFDAVSGKPPAFRIDATKYNVTVQTDEQVELSFTYTWDAKNSSVFPVNVEKRYVVLRGFSGIYIYGIYERLKGWPDMDFVQTRIVFKPNGDK</sequence>
<evidence type="ECO:0000256" key="1">
    <source>
        <dbReference type="SAM" id="SignalP"/>
    </source>
</evidence>
<protein>
    <submittedName>
        <fullName evidence="2">Uncharacterized protein</fullName>
    </submittedName>
</protein>
<name>A0A7N0TMH2_KALFE</name>
<reference evidence="2" key="1">
    <citation type="submission" date="2021-01" db="UniProtKB">
        <authorList>
            <consortium name="EnsemblPlants"/>
        </authorList>
    </citation>
    <scope>IDENTIFICATION</scope>
</reference>
<dbReference type="EnsemblPlants" id="Kaladp0040s0183.1.v1.1">
    <property type="protein sequence ID" value="Kaladp0040s0183.1.v1.1"/>
    <property type="gene ID" value="Kaladp0040s0183.v1.1"/>
</dbReference>
<dbReference type="Gramene" id="Kaladp0040s0183.1.v1.1">
    <property type="protein sequence ID" value="Kaladp0040s0183.1.v1.1"/>
    <property type="gene ID" value="Kaladp0040s0183.v1.1"/>
</dbReference>
<dbReference type="OMA" id="IFERLIC"/>
<evidence type="ECO:0000313" key="2">
    <source>
        <dbReference type="EnsemblPlants" id="Kaladp0040s0183.1.v1.1"/>
    </source>
</evidence>
<dbReference type="Proteomes" id="UP000594263">
    <property type="component" value="Unplaced"/>
</dbReference>
<dbReference type="PANTHER" id="PTHR32018:SF6">
    <property type="entry name" value="RHAMNOGALACTURONAN ENDOLYASE"/>
    <property type="match status" value="1"/>
</dbReference>
<feature type="signal peptide" evidence="1">
    <location>
        <begin position="1"/>
        <end position="32"/>
    </location>
</feature>
<dbReference type="Pfam" id="PF06045">
    <property type="entry name" value="Rhamnogal_lyase"/>
    <property type="match status" value="1"/>
</dbReference>
<keyword evidence="3" id="KW-1185">Reference proteome</keyword>
<organism evidence="2 3">
    <name type="scientific">Kalanchoe fedtschenkoi</name>
    <name type="common">Lavender scallops</name>
    <name type="synonym">South American air plant</name>
    <dbReference type="NCBI Taxonomy" id="63787"/>
    <lineage>
        <taxon>Eukaryota</taxon>
        <taxon>Viridiplantae</taxon>
        <taxon>Streptophyta</taxon>
        <taxon>Embryophyta</taxon>
        <taxon>Tracheophyta</taxon>
        <taxon>Spermatophyta</taxon>
        <taxon>Magnoliopsida</taxon>
        <taxon>eudicotyledons</taxon>
        <taxon>Gunneridae</taxon>
        <taxon>Pentapetalae</taxon>
        <taxon>Saxifragales</taxon>
        <taxon>Crassulaceae</taxon>
        <taxon>Kalanchoe</taxon>
    </lineage>
</organism>